<accession>A0A6A0AP24</accession>
<organism evidence="1 2">
    <name type="scientific">Haematococcus lacustris</name>
    <name type="common">Green alga</name>
    <name type="synonym">Haematococcus pluvialis</name>
    <dbReference type="NCBI Taxonomy" id="44745"/>
    <lineage>
        <taxon>Eukaryota</taxon>
        <taxon>Viridiplantae</taxon>
        <taxon>Chlorophyta</taxon>
        <taxon>core chlorophytes</taxon>
        <taxon>Chlorophyceae</taxon>
        <taxon>CS clade</taxon>
        <taxon>Chlamydomonadales</taxon>
        <taxon>Haematococcaceae</taxon>
        <taxon>Haematococcus</taxon>
    </lineage>
</organism>
<protein>
    <submittedName>
        <fullName evidence="1">Uncharacterized protein</fullName>
    </submittedName>
</protein>
<evidence type="ECO:0000313" key="1">
    <source>
        <dbReference type="EMBL" id="GFH33437.1"/>
    </source>
</evidence>
<comment type="caution">
    <text evidence="1">The sequence shown here is derived from an EMBL/GenBank/DDBJ whole genome shotgun (WGS) entry which is preliminary data.</text>
</comment>
<dbReference type="Proteomes" id="UP000485058">
    <property type="component" value="Unassembled WGS sequence"/>
</dbReference>
<keyword evidence="2" id="KW-1185">Reference proteome</keyword>
<feature type="non-terminal residue" evidence="1">
    <location>
        <position position="1"/>
    </location>
</feature>
<evidence type="ECO:0000313" key="2">
    <source>
        <dbReference type="Proteomes" id="UP000485058"/>
    </source>
</evidence>
<dbReference type="EMBL" id="BLLF01008588">
    <property type="protein sequence ID" value="GFH33437.1"/>
    <property type="molecule type" value="Genomic_DNA"/>
</dbReference>
<feature type="non-terminal residue" evidence="1">
    <location>
        <position position="49"/>
    </location>
</feature>
<reference evidence="1 2" key="1">
    <citation type="submission" date="2020-02" db="EMBL/GenBank/DDBJ databases">
        <title>Draft genome sequence of Haematococcus lacustris strain NIES-144.</title>
        <authorList>
            <person name="Morimoto D."/>
            <person name="Nakagawa S."/>
            <person name="Yoshida T."/>
            <person name="Sawayama S."/>
        </authorList>
    </citation>
    <scope>NUCLEOTIDE SEQUENCE [LARGE SCALE GENOMIC DNA]</scope>
    <source>
        <strain evidence="1 2">NIES-144</strain>
    </source>
</reference>
<name>A0A6A0AP24_HAELA</name>
<proteinExistence type="predicted"/>
<sequence length="49" mass="5657">CCCDLASSLQHLGELSTAEKMIRRLVMPPLRNKLASRRFPQQDLEDAWQ</sequence>
<dbReference type="AlphaFoldDB" id="A0A6A0AP24"/>
<gene>
    <name evidence="1" type="ORF">HaLaN_32811</name>
</gene>